<organism evidence="10 11">
    <name type="scientific">Isoptericola jiangsuensis</name>
    <dbReference type="NCBI Taxonomy" id="548579"/>
    <lineage>
        <taxon>Bacteria</taxon>
        <taxon>Bacillati</taxon>
        <taxon>Actinomycetota</taxon>
        <taxon>Actinomycetes</taxon>
        <taxon>Micrococcales</taxon>
        <taxon>Promicromonosporaceae</taxon>
        <taxon>Isoptericola</taxon>
    </lineage>
</organism>
<dbReference type="AlphaFoldDB" id="A0A2A9EVM3"/>
<evidence type="ECO:0000256" key="5">
    <source>
        <dbReference type="ARBA" id="ARBA00022801"/>
    </source>
</evidence>
<dbReference type="GO" id="GO:0016787">
    <property type="term" value="F:hydrolase activity"/>
    <property type="evidence" value="ECO:0007669"/>
    <property type="project" value="UniProtKB-KW"/>
</dbReference>
<dbReference type="Proteomes" id="UP000224130">
    <property type="component" value="Unassembled WGS sequence"/>
</dbReference>
<evidence type="ECO:0000256" key="3">
    <source>
        <dbReference type="ARBA" id="ARBA00022722"/>
    </source>
</evidence>
<evidence type="ECO:0000313" key="10">
    <source>
        <dbReference type="EMBL" id="PFG42616.1"/>
    </source>
</evidence>
<dbReference type="Gene3D" id="3.40.50.1010">
    <property type="entry name" value="5'-nuclease"/>
    <property type="match status" value="1"/>
</dbReference>
<dbReference type="GO" id="GO:0004540">
    <property type="term" value="F:RNA nuclease activity"/>
    <property type="evidence" value="ECO:0007669"/>
    <property type="project" value="InterPro"/>
</dbReference>
<keyword evidence="3 8" id="KW-0540">Nuclease</keyword>
<keyword evidence="2 8" id="KW-1277">Toxin-antitoxin system</keyword>
<reference evidence="10 11" key="1">
    <citation type="submission" date="2017-10" db="EMBL/GenBank/DDBJ databases">
        <title>Sequencing the genomes of 1000 actinobacteria strains.</title>
        <authorList>
            <person name="Klenk H.-P."/>
        </authorList>
    </citation>
    <scope>NUCLEOTIDE SEQUENCE [LARGE SCALE GENOMIC DNA]</scope>
    <source>
        <strain evidence="10 11">DSM 21863</strain>
    </source>
</reference>
<dbReference type="Pfam" id="PF01850">
    <property type="entry name" value="PIN"/>
    <property type="match status" value="1"/>
</dbReference>
<keyword evidence="5 8" id="KW-0378">Hydrolase</keyword>
<dbReference type="InterPro" id="IPR050556">
    <property type="entry name" value="Type_II_TA_system_RNase"/>
</dbReference>
<feature type="binding site" evidence="8">
    <location>
        <position position="97"/>
    </location>
    <ligand>
        <name>Mg(2+)</name>
        <dbReference type="ChEBI" id="CHEBI:18420"/>
    </ligand>
</feature>
<feature type="domain" description="PIN" evidence="9">
    <location>
        <begin position="2"/>
        <end position="117"/>
    </location>
</feature>
<dbReference type="PANTHER" id="PTHR33653:SF1">
    <property type="entry name" value="RIBONUCLEASE VAPC2"/>
    <property type="match status" value="1"/>
</dbReference>
<dbReference type="GO" id="GO:0004519">
    <property type="term" value="F:endonuclease activity"/>
    <property type="evidence" value="ECO:0007669"/>
    <property type="project" value="UniProtKB-KW"/>
</dbReference>
<protein>
    <recommendedName>
        <fullName evidence="8">Ribonuclease VapC</fullName>
        <shortName evidence="8">RNase VapC</shortName>
        <ecNumber evidence="8">3.1.-.-</ecNumber>
    </recommendedName>
    <alternativeName>
        <fullName evidence="8">Toxin VapC</fullName>
    </alternativeName>
</protein>
<keyword evidence="11" id="KW-1185">Reference proteome</keyword>
<comment type="caution">
    <text evidence="10">The sequence shown here is derived from an EMBL/GenBank/DDBJ whole genome shotgun (WGS) entry which is preliminary data.</text>
</comment>
<evidence type="ECO:0000256" key="7">
    <source>
        <dbReference type="ARBA" id="ARBA00038093"/>
    </source>
</evidence>
<sequence>MILLDTGVLIAIARSRRPGTPGSLPDEELAVAAITVAEVREGVERFKGSSHYERQREVESRLLAAVTVLDYTYPTAVQHGRLLAHTRSSGEPRGAHDLIVAAHAAQTGLTLYTTDARANFSGLPGVSSVTVTFR</sequence>
<dbReference type="InterPro" id="IPR029060">
    <property type="entry name" value="PIN-like_dom_sf"/>
</dbReference>
<dbReference type="CDD" id="cd09881">
    <property type="entry name" value="PIN_VapC4-5_FitB-like"/>
    <property type="match status" value="1"/>
</dbReference>
<dbReference type="PANTHER" id="PTHR33653">
    <property type="entry name" value="RIBONUCLEASE VAPC2"/>
    <property type="match status" value="1"/>
</dbReference>
<evidence type="ECO:0000256" key="8">
    <source>
        <dbReference type="HAMAP-Rule" id="MF_00265"/>
    </source>
</evidence>
<evidence type="ECO:0000256" key="6">
    <source>
        <dbReference type="ARBA" id="ARBA00022842"/>
    </source>
</evidence>
<dbReference type="RefSeq" id="WP_245852191.1">
    <property type="nucleotide sequence ID" value="NZ_PDJJ01000001.1"/>
</dbReference>
<evidence type="ECO:0000256" key="2">
    <source>
        <dbReference type="ARBA" id="ARBA00022649"/>
    </source>
</evidence>
<keyword evidence="8" id="KW-0800">Toxin</keyword>
<evidence type="ECO:0000256" key="1">
    <source>
        <dbReference type="ARBA" id="ARBA00001946"/>
    </source>
</evidence>
<dbReference type="GO" id="GO:0000287">
    <property type="term" value="F:magnesium ion binding"/>
    <property type="evidence" value="ECO:0007669"/>
    <property type="project" value="UniProtKB-UniRule"/>
</dbReference>
<dbReference type="EMBL" id="PDJJ01000001">
    <property type="protein sequence ID" value="PFG42616.1"/>
    <property type="molecule type" value="Genomic_DNA"/>
</dbReference>
<keyword evidence="4 8" id="KW-0479">Metal-binding</keyword>
<comment type="similarity">
    <text evidence="7 8">Belongs to the PINc/VapC protein family.</text>
</comment>
<evidence type="ECO:0000313" key="11">
    <source>
        <dbReference type="Proteomes" id="UP000224130"/>
    </source>
</evidence>
<evidence type="ECO:0000256" key="4">
    <source>
        <dbReference type="ARBA" id="ARBA00022723"/>
    </source>
</evidence>
<keyword evidence="10" id="KW-0255">Endonuclease</keyword>
<dbReference type="GO" id="GO:0090729">
    <property type="term" value="F:toxin activity"/>
    <property type="evidence" value="ECO:0007669"/>
    <property type="project" value="UniProtKB-KW"/>
</dbReference>
<dbReference type="InterPro" id="IPR002716">
    <property type="entry name" value="PIN_dom"/>
</dbReference>
<proteinExistence type="inferred from homology"/>
<comment type="function">
    <text evidence="8">Toxic component of a toxin-antitoxin (TA) system. An RNase.</text>
</comment>
<evidence type="ECO:0000259" key="9">
    <source>
        <dbReference type="Pfam" id="PF01850"/>
    </source>
</evidence>
<keyword evidence="6 8" id="KW-0460">Magnesium</keyword>
<accession>A0A2A9EVM3</accession>
<dbReference type="EC" id="3.1.-.-" evidence="8"/>
<dbReference type="InterPro" id="IPR022907">
    <property type="entry name" value="VapC_family"/>
</dbReference>
<gene>
    <name evidence="8" type="primary">vapC</name>
    <name evidence="10" type="ORF">ATJ88_1279</name>
</gene>
<dbReference type="SUPFAM" id="SSF88723">
    <property type="entry name" value="PIN domain-like"/>
    <property type="match status" value="1"/>
</dbReference>
<dbReference type="HAMAP" id="MF_00265">
    <property type="entry name" value="VapC_Nob1"/>
    <property type="match status" value="1"/>
</dbReference>
<comment type="cofactor">
    <cofactor evidence="1 8">
        <name>Mg(2+)</name>
        <dbReference type="ChEBI" id="CHEBI:18420"/>
    </cofactor>
</comment>
<feature type="binding site" evidence="8">
    <location>
        <position position="5"/>
    </location>
    <ligand>
        <name>Mg(2+)</name>
        <dbReference type="ChEBI" id="CHEBI:18420"/>
    </ligand>
</feature>
<name>A0A2A9EVM3_9MICO</name>